<keyword evidence="4" id="KW-0997">Cell inner membrane</keyword>
<comment type="caution">
    <text evidence="10">The sequence shown here is derived from an EMBL/GenBank/DDBJ whole genome shotgun (WGS) entry which is preliminary data.</text>
</comment>
<comment type="subcellular location">
    <subcellularLocation>
        <location evidence="1">Cell inner membrane</location>
        <topology evidence="1">Multi-pass membrane protein</topology>
    </subcellularLocation>
    <subcellularLocation>
        <location evidence="8">Cell membrane</location>
        <topology evidence="8">Multi-pass membrane protein</topology>
    </subcellularLocation>
</comment>
<feature type="transmembrane region" description="Helical" evidence="8">
    <location>
        <begin position="494"/>
        <end position="513"/>
    </location>
</feature>
<evidence type="ECO:0000256" key="6">
    <source>
        <dbReference type="ARBA" id="ARBA00022989"/>
    </source>
</evidence>
<name>U2MHN6_TRESO</name>
<dbReference type="eggNOG" id="COG1178">
    <property type="taxonomic scope" value="Bacteria"/>
</dbReference>
<evidence type="ECO:0000256" key="4">
    <source>
        <dbReference type="ARBA" id="ARBA00022519"/>
    </source>
</evidence>
<keyword evidence="6 8" id="KW-1133">Transmembrane helix</keyword>
<organism evidence="10 12">
    <name type="scientific">Treponema socranskii subsp. socranskii VPI DR56BR1116 = ATCC 35536</name>
    <dbReference type="NCBI Taxonomy" id="1125725"/>
    <lineage>
        <taxon>Bacteria</taxon>
        <taxon>Pseudomonadati</taxon>
        <taxon>Spirochaetota</taxon>
        <taxon>Spirochaetia</taxon>
        <taxon>Spirochaetales</taxon>
        <taxon>Treponemataceae</taxon>
        <taxon>Treponema</taxon>
    </lineage>
</organism>
<dbReference type="Pfam" id="PF00528">
    <property type="entry name" value="BPD_transp_1"/>
    <property type="match status" value="2"/>
</dbReference>
<dbReference type="SUPFAM" id="SSF161098">
    <property type="entry name" value="MetI-like"/>
    <property type="match status" value="2"/>
</dbReference>
<dbReference type="Gene3D" id="1.10.3720.10">
    <property type="entry name" value="MetI-like"/>
    <property type="match status" value="2"/>
</dbReference>
<evidence type="ECO:0000256" key="2">
    <source>
        <dbReference type="ARBA" id="ARBA00022448"/>
    </source>
</evidence>
<evidence type="ECO:0000256" key="8">
    <source>
        <dbReference type="RuleBase" id="RU363032"/>
    </source>
</evidence>
<evidence type="ECO:0000256" key="5">
    <source>
        <dbReference type="ARBA" id="ARBA00022692"/>
    </source>
</evidence>
<dbReference type="CDD" id="cd06261">
    <property type="entry name" value="TM_PBP2"/>
    <property type="match status" value="2"/>
</dbReference>
<dbReference type="PANTHER" id="PTHR43357:SF4">
    <property type="entry name" value="INNER MEMBRANE ABC TRANSPORTER PERMEASE PROTEIN YDCV"/>
    <property type="match status" value="1"/>
</dbReference>
<evidence type="ECO:0000313" key="12">
    <source>
        <dbReference type="Proteomes" id="UP000016412"/>
    </source>
</evidence>
<evidence type="ECO:0000313" key="11">
    <source>
        <dbReference type="EMBL" id="ERK01175.1"/>
    </source>
</evidence>
<dbReference type="AlphaFoldDB" id="U2MHN6"/>
<evidence type="ECO:0000259" key="9">
    <source>
        <dbReference type="PROSITE" id="PS50928"/>
    </source>
</evidence>
<feature type="transmembrane region" description="Helical" evidence="8">
    <location>
        <begin position="562"/>
        <end position="580"/>
    </location>
</feature>
<evidence type="ECO:0000256" key="7">
    <source>
        <dbReference type="ARBA" id="ARBA00023136"/>
    </source>
</evidence>
<keyword evidence="13" id="KW-1185">Reference proteome</keyword>
<comment type="similarity">
    <text evidence="8">Belongs to the binding-protein-dependent transport system permease family.</text>
</comment>
<feature type="transmembrane region" description="Helical" evidence="8">
    <location>
        <begin position="187"/>
        <end position="209"/>
    </location>
</feature>
<feature type="transmembrane region" description="Helical" evidence="8">
    <location>
        <begin position="116"/>
        <end position="136"/>
    </location>
</feature>
<feature type="transmembrane region" description="Helical" evidence="8">
    <location>
        <begin position="370"/>
        <end position="389"/>
    </location>
</feature>
<keyword evidence="3" id="KW-1003">Cell membrane</keyword>
<dbReference type="Proteomes" id="UP000016412">
    <property type="component" value="Unassembled WGS sequence"/>
</dbReference>
<feature type="transmembrane region" description="Helical" evidence="8">
    <location>
        <begin position="627"/>
        <end position="651"/>
    </location>
</feature>
<accession>U2MHN6</accession>
<proteinExistence type="inferred from homology"/>
<dbReference type="Proteomes" id="UP000016646">
    <property type="component" value="Unassembled WGS sequence"/>
</dbReference>
<feature type="transmembrane region" description="Helical" evidence="8">
    <location>
        <begin position="420"/>
        <end position="443"/>
    </location>
</feature>
<dbReference type="GO" id="GO:0005886">
    <property type="term" value="C:plasma membrane"/>
    <property type="evidence" value="ECO:0007669"/>
    <property type="project" value="UniProtKB-SubCell"/>
</dbReference>
<evidence type="ECO:0000256" key="1">
    <source>
        <dbReference type="ARBA" id="ARBA00004429"/>
    </source>
</evidence>
<dbReference type="STRING" id="1125725.HMPREF1325_0324"/>
<evidence type="ECO:0000313" key="13">
    <source>
        <dbReference type="Proteomes" id="UP000016646"/>
    </source>
</evidence>
<sequence>MRAKYRAVFLCSGCSAIADFKIERKYAEGHAAISILLSYRFSLFSDIDNHLLFAFLRYFRQQNYIFLQHLHLFFSVNAIYAEYGMYMRNTASFKNEPYSRLRRAKNIFRDWFMNPYNLLVIASIIVLLFFVVVPLLEMVFTSFQVDVKDVSRIKKSAAGDWTLYYWKRLLNSVISKNMLYRPLCHSLLIACFVSFFSIVIGGILAWLLVRSDLPFKRFFSLAVIVPYMIPSWCESMAWISVFKTPNLGGSPGFFSFLGIVPPDWLAYGPVPIIFVLTVHYYAYAYLLIAASLKSINSELEEMGQMLGASKILILKKITFPLVMPSLLSSFILIFSKAMGTFAVPAYLGLKVSYYTISTMLYSAIKQQQTATAYSISLILIGIAAVIIYINQVIIGKRKSYATIGGKGNRSNVIPLNRSKIPVTVIVMLFLIAGVILPIMILLFQSVMLKLGNFGFSNLTLHYWFGKADPNIYYGTPGILRNPVFYSVLWNSLKLVIVASILATFLGQLVGYVISRGRHTRSGRLTEQLAFIPYLIPSIAFGAMYLSVFSVERSVMLFGHKVTLFPALYGTFTLLVIVTIIKNLPFSSRAGSANMMQISTELEEAGKIKGAGFAARMMRIVFPLSKNGFISGFFLIFVAVMKELDLIVLLVSPKTQTLPYLTYYYMSGGMEQHANASAVLMFLIVFLSYWAANKIFGADITSSF</sequence>
<dbReference type="PATRIC" id="fig|1125725.3.peg.2677"/>
<dbReference type="PROSITE" id="PS50928">
    <property type="entry name" value="ABC_TM1"/>
    <property type="match status" value="2"/>
</dbReference>
<feature type="transmembrane region" description="Helical" evidence="8">
    <location>
        <begin position="533"/>
        <end position="550"/>
    </location>
</feature>
<evidence type="ECO:0000256" key="3">
    <source>
        <dbReference type="ARBA" id="ARBA00022475"/>
    </source>
</evidence>
<keyword evidence="2 8" id="KW-0813">Transport</keyword>
<protein>
    <submittedName>
        <fullName evidence="10">ABC transporter, permease protein</fullName>
    </submittedName>
</protein>
<dbReference type="EMBL" id="AVQI01000060">
    <property type="protein sequence ID" value="ERK01175.1"/>
    <property type="molecule type" value="Genomic_DNA"/>
</dbReference>
<dbReference type="EMBL" id="AUZJ01000072">
    <property type="protein sequence ID" value="ERF59371.1"/>
    <property type="molecule type" value="Genomic_DNA"/>
</dbReference>
<feature type="domain" description="ABC transmembrane type-1" evidence="9">
    <location>
        <begin position="183"/>
        <end position="388"/>
    </location>
</feature>
<keyword evidence="5 8" id="KW-0812">Transmembrane</keyword>
<dbReference type="InterPro" id="IPR000515">
    <property type="entry name" value="MetI-like"/>
</dbReference>
<dbReference type="PANTHER" id="PTHR43357">
    <property type="entry name" value="INNER MEMBRANE ABC TRANSPORTER PERMEASE PROTEIN YDCV"/>
    <property type="match status" value="1"/>
</dbReference>
<dbReference type="InterPro" id="IPR035906">
    <property type="entry name" value="MetI-like_sf"/>
</dbReference>
<feature type="transmembrane region" description="Helical" evidence="8">
    <location>
        <begin position="272"/>
        <end position="292"/>
    </location>
</feature>
<feature type="domain" description="ABC transmembrane type-1" evidence="9">
    <location>
        <begin position="488"/>
        <end position="691"/>
    </location>
</feature>
<gene>
    <name evidence="11" type="ORF">HMPREF0860_0878</name>
    <name evidence="10" type="ORF">HMPREF1325_0324</name>
</gene>
<reference evidence="12 13" key="1">
    <citation type="submission" date="2013-08" db="EMBL/GenBank/DDBJ databases">
        <authorList>
            <person name="Durkin A.S."/>
            <person name="Haft D.R."/>
            <person name="McCorrison J."/>
            <person name="Torralba M."/>
            <person name="Gillis M."/>
            <person name="Haft D.H."/>
            <person name="Methe B."/>
            <person name="Sutton G."/>
            <person name="Nelson K.E."/>
        </authorList>
    </citation>
    <scope>NUCLEOTIDE SEQUENCE [LARGE SCALE GENOMIC DNA]</scope>
    <source>
        <strain evidence="11 13">ATCC 35536</strain>
        <strain evidence="10 12">VPI DR56BR1116</strain>
    </source>
</reference>
<evidence type="ECO:0000313" key="10">
    <source>
        <dbReference type="EMBL" id="ERF59371.1"/>
    </source>
</evidence>
<feature type="transmembrane region" description="Helical" evidence="8">
    <location>
        <begin position="671"/>
        <end position="691"/>
    </location>
</feature>
<keyword evidence="7 8" id="KW-0472">Membrane</keyword>
<feature type="transmembrane region" description="Helical" evidence="8">
    <location>
        <begin position="221"/>
        <end position="241"/>
    </location>
</feature>
<dbReference type="GO" id="GO:0055085">
    <property type="term" value="P:transmembrane transport"/>
    <property type="evidence" value="ECO:0007669"/>
    <property type="project" value="InterPro"/>
</dbReference>